<proteinExistence type="predicted"/>
<organism evidence="1 2">
    <name type="scientific">Gossypium stocksii</name>
    <dbReference type="NCBI Taxonomy" id="47602"/>
    <lineage>
        <taxon>Eukaryota</taxon>
        <taxon>Viridiplantae</taxon>
        <taxon>Streptophyta</taxon>
        <taxon>Embryophyta</taxon>
        <taxon>Tracheophyta</taxon>
        <taxon>Spermatophyta</taxon>
        <taxon>Magnoliopsida</taxon>
        <taxon>eudicotyledons</taxon>
        <taxon>Gunneridae</taxon>
        <taxon>Pentapetalae</taxon>
        <taxon>rosids</taxon>
        <taxon>malvids</taxon>
        <taxon>Malvales</taxon>
        <taxon>Malvaceae</taxon>
        <taxon>Malvoideae</taxon>
        <taxon>Gossypium</taxon>
    </lineage>
</organism>
<feature type="non-terminal residue" evidence="1">
    <location>
        <position position="78"/>
    </location>
</feature>
<dbReference type="EMBL" id="JAIQCV010000012">
    <property type="protein sequence ID" value="KAH1039656.1"/>
    <property type="molecule type" value="Genomic_DNA"/>
</dbReference>
<evidence type="ECO:0000313" key="1">
    <source>
        <dbReference type="EMBL" id="KAH1039656.1"/>
    </source>
</evidence>
<keyword evidence="2" id="KW-1185">Reference proteome</keyword>
<name>A0A9D3ZJD6_9ROSI</name>
<sequence length="78" mass="8945">MGPIVSANWSATYEQLLGKVLNKFRGSQIEMRWLEDNFQTIEASRSTVLATLYREMCRGMILDKAKIGSCMLLFQPWA</sequence>
<reference evidence="1 2" key="1">
    <citation type="journal article" date="2021" name="Plant Biotechnol. J.">
        <title>Multi-omics assisted identification of the key and species-specific regulatory components of drought-tolerant mechanisms in Gossypium stocksii.</title>
        <authorList>
            <person name="Yu D."/>
            <person name="Ke L."/>
            <person name="Zhang D."/>
            <person name="Wu Y."/>
            <person name="Sun Y."/>
            <person name="Mei J."/>
            <person name="Sun J."/>
            <person name="Sun Y."/>
        </authorList>
    </citation>
    <scope>NUCLEOTIDE SEQUENCE [LARGE SCALE GENOMIC DNA]</scope>
    <source>
        <strain evidence="2">cv. E1</strain>
        <tissue evidence="1">Leaf</tissue>
    </source>
</reference>
<dbReference type="AlphaFoldDB" id="A0A9D3ZJD6"/>
<dbReference type="Proteomes" id="UP000828251">
    <property type="component" value="Unassembled WGS sequence"/>
</dbReference>
<gene>
    <name evidence="1" type="ORF">J1N35_041399</name>
</gene>
<accession>A0A9D3ZJD6</accession>
<comment type="caution">
    <text evidence="1">The sequence shown here is derived from an EMBL/GenBank/DDBJ whole genome shotgun (WGS) entry which is preliminary data.</text>
</comment>
<protein>
    <submittedName>
        <fullName evidence="1">Uncharacterized protein</fullName>
    </submittedName>
</protein>
<dbReference type="OrthoDB" id="1716420at2759"/>
<evidence type="ECO:0000313" key="2">
    <source>
        <dbReference type="Proteomes" id="UP000828251"/>
    </source>
</evidence>